<keyword evidence="3" id="KW-1185">Reference proteome</keyword>
<protein>
    <recommendedName>
        <fullName evidence="4">Lipoprotein</fullName>
    </recommendedName>
</protein>
<gene>
    <name evidence="2" type="ORF">NX778_09545</name>
</gene>
<evidence type="ECO:0000256" key="1">
    <source>
        <dbReference type="SAM" id="MobiDB-lite"/>
    </source>
</evidence>
<evidence type="ECO:0000313" key="2">
    <source>
        <dbReference type="EMBL" id="MCS0658305.1"/>
    </source>
</evidence>
<evidence type="ECO:0000313" key="3">
    <source>
        <dbReference type="Proteomes" id="UP001204621"/>
    </source>
</evidence>
<name>A0ABT2CWF4_9BURK</name>
<dbReference type="PROSITE" id="PS51257">
    <property type="entry name" value="PROKAR_LIPOPROTEIN"/>
    <property type="match status" value="1"/>
</dbReference>
<organism evidence="2 3">
    <name type="scientific">Massilia terrae</name>
    <dbReference type="NCBI Taxonomy" id="1811224"/>
    <lineage>
        <taxon>Bacteria</taxon>
        <taxon>Pseudomonadati</taxon>
        <taxon>Pseudomonadota</taxon>
        <taxon>Betaproteobacteria</taxon>
        <taxon>Burkholderiales</taxon>
        <taxon>Oxalobacteraceae</taxon>
        <taxon>Telluria group</taxon>
        <taxon>Massilia</taxon>
    </lineage>
</organism>
<reference evidence="2 3" key="1">
    <citation type="submission" date="2022-08" db="EMBL/GenBank/DDBJ databases">
        <title>Reclassification of Massilia species as members of the genera Telluria, Duganella, Pseudoduganella, Mokoshia gen. nov. and Zemynaea gen. nov. using orthogonal and non-orthogonal genome-based approaches.</title>
        <authorList>
            <person name="Bowman J.P."/>
        </authorList>
    </citation>
    <scope>NUCLEOTIDE SEQUENCE [LARGE SCALE GENOMIC DNA]</scope>
    <source>
        <strain evidence="2 3">JCM 31606</strain>
    </source>
</reference>
<evidence type="ECO:0008006" key="4">
    <source>
        <dbReference type="Google" id="ProtNLM"/>
    </source>
</evidence>
<proteinExistence type="predicted"/>
<dbReference type="EMBL" id="JANUGU010000002">
    <property type="protein sequence ID" value="MCS0658305.1"/>
    <property type="molecule type" value="Genomic_DNA"/>
</dbReference>
<feature type="region of interest" description="Disordered" evidence="1">
    <location>
        <begin position="58"/>
        <end position="81"/>
    </location>
</feature>
<accession>A0ABT2CWF4</accession>
<dbReference type="RefSeq" id="WP_258811491.1">
    <property type="nucleotide sequence ID" value="NZ_JANUGU010000002.1"/>
</dbReference>
<comment type="caution">
    <text evidence="2">The sequence shown here is derived from an EMBL/GenBank/DDBJ whole genome shotgun (WGS) entry which is preliminary data.</text>
</comment>
<dbReference type="Proteomes" id="UP001204621">
    <property type="component" value="Unassembled WGS sequence"/>
</dbReference>
<sequence>MTTSRLLTTLALACALVACQKQEAPKPVAPPAAPVAKEPTREEAMASLMEVPELKTMSEQIEKKSQGKTHGAVIEDDPQPRMVDGKPYWQFSFVENAPDAVHRRASFLVAKSGKEILVDDTQTGKLLTVPEWRRTVRRIEAH</sequence>